<keyword evidence="5" id="KW-1185">Reference proteome</keyword>
<evidence type="ECO:0000313" key="5">
    <source>
        <dbReference type="Proteomes" id="UP001174694"/>
    </source>
</evidence>
<dbReference type="Pfam" id="PF09807">
    <property type="entry name" value="ELP6"/>
    <property type="match status" value="1"/>
</dbReference>
<accession>A0AA38RN86</accession>
<dbReference type="Proteomes" id="UP001174694">
    <property type="component" value="Unassembled WGS sequence"/>
</dbReference>
<dbReference type="GO" id="GO:0033588">
    <property type="term" value="C:elongator holoenzyme complex"/>
    <property type="evidence" value="ECO:0007669"/>
    <property type="project" value="InterPro"/>
</dbReference>
<dbReference type="GO" id="GO:0002098">
    <property type="term" value="P:tRNA wobble uridine modification"/>
    <property type="evidence" value="ECO:0007669"/>
    <property type="project" value="InterPro"/>
</dbReference>
<dbReference type="PANTHER" id="PTHR16184:SF6">
    <property type="entry name" value="ELONGATOR COMPLEX PROTEIN 6"/>
    <property type="match status" value="1"/>
</dbReference>
<evidence type="ECO:0008006" key="6">
    <source>
        <dbReference type="Google" id="ProtNLM"/>
    </source>
</evidence>
<reference evidence="4" key="1">
    <citation type="submission" date="2022-07" db="EMBL/GenBank/DDBJ databases">
        <title>Fungi with potential for degradation of polypropylene.</title>
        <authorList>
            <person name="Gostincar C."/>
        </authorList>
    </citation>
    <scope>NUCLEOTIDE SEQUENCE</scope>
    <source>
        <strain evidence="4">EXF-13308</strain>
    </source>
</reference>
<evidence type="ECO:0000256" key="1">
    <source>
        <dbReference type="ARBA" id="ARBA00005043"/>
    </source>
</evidence>
<comment type="caution">
    <text evidence="4">The sequence shown here is derived from an EMBL/GenBank/DDBJ whole genome shotgun (WGS) entry which is preliminary data.</text>
</comment>
<dbReference type="PANTHER" id="PTHR16184">
    <property type="entry name" value="ELONGATOR COMPLEX PROTEIN 6"/>
    <property type="match status" value="1"/>
</dbReference>
<dbReference type="InterPro" id="IPR027417">
    <property type="entry name" value="P-loop_NTPase"/>
</dbReference>
<evidence type="ECO:0000313" key="4">
    <source>
        <dbReference type="EMBL" id="KAJ9155163.1"/>
    </source>
</evidence>
<sequence length="301" mass="31989">MASKIPPLLESYLSLPPETSLIVLTSILGASTNWLVLRYLHSYLSPSSTAAGGTSRRQLSVDSGADAESGGEDEVCVLLVSFMRDFAFWRDGASRLGVDLEALTRRGRFSFVDGLSSLYLPPPASANVRPAPGKERLTSPRIADVSRALHSAVDKLLATSSQAAGEGAGKARKVVLVVDQLDFLLASTAEEEAGTALGDMLLDIREKVHATILTLAADDPLVAAQTTALERRHAAFVLELAHEAEVVLSLRLLDTGAARDVSGVVRITRGGGDPGGREIEEREYLYHVGGDGGVKVFERGQ</sequence>
<dbReference type="InterPro" id="IPR018627">
    <property type="entry name" value="ELP6"/>
</dbReference>
<gene>
    <name evidence="4" type="ORF">NKR23_g1606</name>
</gene>
<name>A0AA38RN86_9PEZI</name>
<proteinExistence type="inferred from homology"/>
<organism evidence="4 5">
    <name type="scientific">Pleurostoma richardsiae</name>
    <dbReference type="NCBI Taxonomy" id="41990"/>
    <lineage>
        <taxon>Eukaryota</taxon>
        <taxon>Fungi</taxon>
        <taxon>Dikarya</taxon>
        <taxon>Ascomycota</taxon>
        <taxon>Pezizomycotina</taxon>
        <taxon>Sordariomycetes</taxon>
        <taxon>Sordariomycetidae</taxon>
        <taxon>Calosphaeriales</taxon>
        <taxon>Pleurostomataceae</taxon>
        <taxon>Pleurostoma</taxon>
    </lineage>
</organism>
<dbReference type="EMBL" id="JANBVO010000003">
    <property type="protein sequence ID" value="KAJ9155163.1"/>
    <property type="molecule type" value="Genomic_DNA"/>
</dbReference>
<evidence type="ECO:0000256" key="3">
    <source>
        <dbReference type="SAM" id="MobiDB-lite"/>
    </source>
</evidence>
<feature type="region of interest" description="Disordered" evidence="3">
    <location>
        <begin position="47"/>
        <end position="69"/>
    </location>
</feature>
<dbReference type="CDD" id="cd19495">
    <property type="entry name" value="Elp6"/>
    <property type="match status" value="1"/>
</dbReference>
<dbReference type="Gene3D" id="3.40.50.300">
    <property type="entry name" value="P-loop containing nucleotide triphosphate hydrolases"/>
    <property type="match status" value="1"/>
</dbReference>
<protein>
    <recommendedName>
        <fullName evidence="6">Elongator complex protein 6</fullName>
    </recommendedName>
</protein>
<evidence type="ECO:0000256" key="2">
    <source>
        <dbReference type="ARBA" id="ARBA00008837"/>
    </source>
</evidence>
<feature type="compositionally biased region" description="Polar residues" evidence="3">
    <location>
        <begin position="47"/>
        <end position="61"/>
    </location>
</feature>
<comment type="similarity">
    <text evidence="2">Belongs to the ELP6 family.</text>
</comment>
<dbReference type="AlphaFoldDB" id="A0AA38RN86"/>
<comment type="pathway">
    <text evidence="1">tRNA modification; 5-methoxycarbonylmethyl-2-thiouridine-tRNA biosynthesis.</text>
</comment>